<comment type="subcellular location">
    <subcellularLocation>
        <location evidence="1">Cell inner membrane</location>
        <topology evidence="1">Multi-pass membrane protein</topology>
    </subcellularLocation>
</comment>
<organism evidence="23 24">
    <name type="scientific">Pantoea latae</name>
    <dbReference type="NCBI Taxonomy" id="1964541"/>
    <lineage>
        <taxon>Bacteria</taxon>
        <taxon>Pseudomonadati</taxon>
        <taxon>Pseudomonadota</taxon>
        <taxon>Gammaproteobacteria</taxon>
        <taxon>Enterobacterales</taxon>
        <taxon>Erwiniaceae</taxon>
        <taxon>Pantoea</taxon>
    </lineage>
</organism>
<dbReference type="PANTHER" id="PTHR43394:SF1">
    <property type="entry name" value="ATP-BINDING CASSETTE SUB-FAMILY B MEMBER 10, MITOCHONDRIAL"/>
    <property type="match status" value="1"/>
</dbReference>
<feature type="transmembrane region" description="Helical" evidence="20">
    <location>
        <begin position="59"/>
        <end position="76"/>
    </location>
</feature>
<evidence type="ECO:0000256" key="6">
    <source>
        <dbReference type="ARBA" id="ARBA00022519"/>
    </source>
</evidence>
<dbReference type="InterPro" id="IPR017871">
    <property type="entry name" value="ABC_transporter-like_CS"/>
</dbReference>
<keyword evidence="13 20" id="KW-0472">Membrane</keyword>
<dbReference type="GO" id="GO:0034775">
    <property type="term" value="P:glutathione transmembrane transport"/>
    <property type="evidence" value="ECO:0007669"/>
    <property type="project" value="InterPro"/>
</dbReference>
<dbReference type="InterPro" id="IPR014223">
    <property type="entry name" value="ABC_CydC/D"/>
</dbReference>
<comment type="subunit">
    <text evidence="18">Forms a heterodimer with CydD.</text>
</comment>
<evidence type="ECO:0000256" key="13">
    <source>
        <dbReference type="ARBA" id="ARBA00023136"/>
    </source>
</evidence>
<dbReference type="InterPro" id="IPR011527">
    <property type="entry name" value="ABC1_TM_dom"/>
</dbReference>
<keyword evidence="11" id="KW-0029">Amino-acid transport</keyword>
<dbReference type="Proteomes" id="UP000192769">
    <property type="component" value="Unassembled WGS sequence"/>
</dbReference>
<evidence type="ECO:0000256" key="17">
    <source>
        <dbReference type="ARBA" id="ARBA00061534"/>
    </source>
</evidence>
<evidence type="ECO:0000256" key="9">
    <source>
        <dbReference type="ARBA" id="ARBA00022840"/>
    </source>
</evidence>
<evidence type="ECO:0000256" key="10">
    <source>
        <dbReference type="ARBA" id="ARBA00022967"/>
    </source>
</evidence>
<evidence type="ECO:0000256" key="3">
    <source>
        <dbReference type="ARBA" id="ARBA00012191"/>
    </source>
</evidence>
<dbReference type="SUPFAM" id="SSF52540">
    <property type="entry name" value="P-loop containing nucleoside triphosphate hydrolases"/>
    <property type="match status" value="1"/>
</dbReference>
<evidence type="ECO:0000256" key="19">
    <source>
        <dbReference type="ARBA" id="ARBA00071411"/>
    </source>
</evidence>
<dbReference type="InterPro" id="IPR039421">
    <property type="entry name" value="Type_1_exporter"/>
</dbReference>
<evidence type="ECO:0000313" key="23">
    <source>
        <dbReference type="EMBL" id="OQP35832.1"/>
    </source>
</evidence>
<dbReference type="Pfam" id="PF00664">
    <property type="entry name" value="ABC_membrane"/>
    <property type="match status" value="1"/>
</dbReference>
<keyword evidence="8" id="KW-0547">Nucleotide-binding</keyword>
<dbReference type="AlphaFoldDB" id="A0A1V9DPQ6"/>
<comment type="catalytic activity">
    <reaction evidence="14">
        <text>ATP + H2O + xenobioticSide 1 = ADP + phosphate + xenobioticSide 2.</text>
        <dbReference type="EC" id="7.6.2.2"/>
    </reaction>
</comment>
<dbReference type="Gene3D" id="1.20.1560.10">
    <property type="entry name" value="ABC transporter type 1, transmembrane domain"/>
    <property type="match status" value="1"/>
</dbReference>
<feature type="domain" description="ABC transporter" evidence="21">
    <location>
        <begin position="339"/>
        <end position="573"/>
    </location>
</feature>
<evidence type="ECO:0000259" key="22">
    <source>
        <dbReference type="PROSITE" id="PS50929"/>
    </source>
</evidence>
<dbReference type="InterPro" id="IPR027417">
    <property type="entry name" value="P-loop_NTPase"/>
</dbReference>
<dbReference type="PANTHER" id="PTHR43394">
    <property type="entry name" value="ATP-DEPENDENT PERMEASE MDL1, MITOCHONDRIAL"/>
    <property type="match status" value="1"/>
</dbReference>
<evidence type="ECO:0000313" key="24">
    <source>
        <dbReference type="Proteomes" id="UP000192769"/>
    </source>
</evidence>
<dbReference type="FunFam" id="1.20.1560.10:FF:000060">
    <property type="entry name" value="Cysteine/glutathione ABC transporter ATP-binding protein/permease CydC"/>
    <property type="match status" value="1"/>
</dbReference>
<evidence type="ECO:0000256" key="15">
    <source>
        <dbReference type="ARBA" id="ARBA00050301"/>
    </source>
</evidence>
<sequence length="576" mass="62499">MSALRPFLRLFRRHPWRLLLGVLLAIVTLLASIGLLALSGWFLAASSLAGLAGLYSFNYMLPAAGVRGAAIARTAARYFERLVSHDATFRVLQHLRVFTFSRLIALAPGQLAAFRQGDLLNRFVSDVDTLDHLYLRVIAPLAGAFVVIVVVTLGIGLVDVRLALVLGGVMLAALVAMPPLFYRLGAPAGRAIALQGAAWRLRLMQWLSGQAELTLYGLAAGWRQQLDIDERRWQAAQRQQQRLQALSQSLLLLLSGATVTLLLWMSAGGLAHDASPGALIALVVFCALAAFEALAPVAGAFLPLAQVIAAAERVNALIDQTPALAFPVASTSDAGSLAVAIDQVSFHYPQRPDAVLDQLSLTVRAGERVALLGPTGCGKSTLLALLTRAWEVESGSIRLQNLALRDWDARALRQRISVVTQRVHLFNQTLRDNLRIARPDASDAQLSDVLRQTGLARLLEGDEGLNAWLGDGGRPLSGGELRRLAIARALLHDGDLWLLDEPTEGLDATTERHILALLQQVTAGKTLIMVTHRLSGLDALDRICVMENGQIVEQGTHQELISKAGRYWHFQQRFAL</sequence>
<evidence type="ECO:0000256" key="11">
    <source>
        <dbReference type="ARBA" id="ARBA00022970"/>
    </source>
</evidence>
<keyword evidence="24" id="KW-1185">Reference proteome</keyword>
<protein>
    <recommendedName>
        <fullName evidence="19">Glutathione/L-cysteine transport system ATP-binding/permease protein CydC</fullName>
        <ecNumber evidence="3">7.6.2.2</ecNumber>
    </recommendedName>
</protein>
<proteinExistence type="inferred from homology"/>
<keyword evidence="4" id="KW-0813">Transport</keyword>
<comment type="catalytic activity">
    <reaction evidence="16">
        <text>L-cysteine(in) + ATP + H2O = L-cysteine(out) + ADP + phosphate + H(+)</text>
        <dbReference type="Rhea" id="RHEA:29783"/>
        <dbReference type="ChEBI" id="CHEBI:15377"/>
        <dbReference type="ChEBI" id="CHEBI:15378"/>
        <dbReference type="ChEBI" id="CHEBI:30616"/>
        <dbReference type="ChEBI" id="CHEBI:35235"/>
        <dbReference type="ChEBI" id="CHEBI:43474"/>
        <dbReference type="ChEBI" id="CHEBI:456216"/>
    </reaction>
    <physiologicalReaction direction="left-to-right" evidence="16">
        <dbReference type="Rhea" id="RHEA:29784"/>
    </physiologicalReaction>
</comment>
<dbReference type="RefSeq" id="WP_081135906.1">
    <property type="nucleotide sequence ID" value="NZ_MWUE01000004.1"/>
</dbReference>
<evidence type="ECO:0000256" key="4">
    <source>
        <dbReference type="ARBA" id="ARBA00022448"/>
    </source>
</evidence>
<dbReference type="EMBL" id="MWUE01000004">
    <property type="protein sequence ID" value="OQP35832.1"/>
    <property type="molecule type" value="Genomic_DNA"/>
</dbReference>
<name>A0A1V9DPQ6_9GAMM</name>
<comment type="similarity">
    <text evidence="2">Belongs to the ABC transporter superfamily. Drug exporter-2 (TC 3.A.1.117) family.</text>
</comment>
<dbReference type="GO" id="GO:0045454">
    <property type="term" value="P:cell redox homeostasis"/>
    <property type="evidence" value="ECO:0007669"/>
    <property type="project" value="InterPro"/>
</dbReference>
<dbReference type="GO" id="GO:0015421">
    <property type="term" value="F:ABC-type oligopeptide transporter activity"/>
    <property type="evidence" value="ECO:0007669"/>
    <property type="project" value="TreeGrafter"/>
</dbReference>
<feature type="transmembrane region" description="Helical" evidence="20">
    <location>
        <begin position="243"/>
        <end position="267"/>
    </location>
</feature>
<comment type="similarity">
    <text evidence="17">Belongs to the ABC transporter superfamily. Cysteine exporter (TC 3.A.1.129.1) family.</text>
</comment>
<evidence type="ECO:0000256" key="1">
    <source>
        <dbReference type="ARBA" id="ARBA00004429"/>
    </source>
</evidence>
<dbReference type="EC" id="7.6.2.2" evidence="3"/>
<keyword evidence="7 20" id="KW-0812">Transmembrane</keyword>
<feature type="domain" description="ABC transmembrane type-1" evidence="22">
    <location>
        <begin position="19"/>
        <end position="306"/>
    </location>
</feature>
<dbReference type="GO" id="GO:0005524">
    <property type="term" value="F:ATP binding"/>
    <property type="evidence" value="ECO:0007669"/>
    <property type="project" value="UniProtKB-KW"/>
</dbReference>
<keyword evidence="10" id="KW-1278">Translocase</keyword>
<dbReference type="GO" id="GO:0006865">
    <property type="term" value="P:amino acid transport"/>
    <property type="evidence" value="ECO:0007669"/>
    <property type="project" value="UniProtKB-KW"/>
</dbReference>
<evidence type="ECO:0000256" key="8">
    <source>
        <dbReference type="ARBA" id="ARBA00022741"/>
    </source>
</evidence>
<keyword evidence="5" id="KW-1003">Cell membrane</keyword>
<dbReference type="InterPro" id="IPR003593">
    <property type="entry name" value="AAA+_ATPase"/>
</dbReference>
<dbReference type="GO" id="GO:0016887">
    <property type="term" value="F:ATP hydrolysis activity"/>
    <property type="evidence" value="ECO:0007669"/>
    <property type="project" value="InterPro"/>
</dbReference>
<evidence type="ECO:0000256" key="5">
    <source>
        <dbReference type="ARBA" id="ARBA00022475"/>
    </source>
</evidence>
<evidence type="ECO:0000256" key="20">
    <source>
        <dbReference type="SAM" id="Phobius"/>
    </source>
</evidence>
<dbReference type="NCBIfam" id="TIGR02868">
    <property type="entry name" value="CydC"/>
    <property type="match status" value="1"/>
</dbReference>
<dbReference type="GO" id="GO:0005886">
    <property type="term" value="C:plasma membrane"/>
    <property type="evidence" value="ECO:0007669"/>
    <property type="project" value="UniProtKB-SubCell"/>
</dbReference>
<dbReference type="Gene3D" id="3.40.50.300">
    <property type="entry name" value="P-loop containing nucleotide triphosphate hydrolases"/>
    <property type="match status" value="1"/>
</dbReference>
<dbReference type="PROSITE" id="PS50893">
    <property type="entry name" value="ABC_TRANSPORTER_2"/>
    <property type="match status" value="1"/>
</dbReference>
<dbReference type="Pfam" id="PF00005">
    <property type="entry name" value="ABC_tran"/>
    <property type="match status" value="1"/>
</dbReference>
<keyword evidence="6" id="KW-0997">Cell inner membrane</keyword>
<evidence type="ECO:0000256" key="18">
    <source>
        <dbReference type="ARBA" id="ARBA00063833"/>
    </source>
</evidence>
<dbReference type="OrthoDB" id="9802264at2"/>
<dbReference type="InterPro" id="IPR003439">
    <property type="entry name" value="ABC_transporter-like_ATP-bd"/>
</dbReference>
<dbReference type="GO" id="GO:0008559">
    <property type="term" value="F:ABC-type xenobiotic transporter activity"/>
    <property type="evidence" value="ECO:0007669"/>
    <property type="project" value="UniProtKB-EC"/>
</dbReference>
<feature type="transmembrane region" description="Helical" evidence="20">
    <location>
        <begin position="134"/>
        <end position="155"/>
    </location>
</feature>
<evidence type="ECO:0000256" key="7">
    <source>
        <dbReference type="ARBA" id="ARBA00022692"/>
    </source>
</evidence>
<keyword evidence="12 20" id="KW-1133">Transmembrane helix</keyword>
<evidence type="ECO:0000256" key="14">
    <source>
        <dbReference type="ARBA" id="ARBA00034018"/>
    </source>
</evidence>
<feature type="transmembrane region" description="Helical" evidence="20">
    <location>
        <begin position="162"/>
        <end position="183"/>
    </location>
</feature>
<evidence type="ECO:0000256" key="16">
    <source>
        <dbReference type="ARBA" id="ARBA00051241"/>
    </source>
</evidence>
<dbReference type="CDD" id="cd18585">
    <property type="entry name" value="ABC_6TM_CydC"/>
    <property type="match status" value="1"/>
</dbReference>
<dbReference type="FunFam" id="3.40.50.300:FF:000299">
    <property type="entry name" value="ABC transporter ATP-binding protein/permease"/>
    <property type="match status" value="1"/>
</dbReference>
<evidence type="ECO:0000256" key="2">
    <source>
        <dbReference type="ARBA" id="ARBA00006526"/>
    </source>
</evidence>
<dbReference type="InterPro" id="IPR036640">
    <property type="entry name" value="ABC1_TM_sf"/>
</dbReference>
<dbReference type="SUPFAM" id="SSF90123">
    <property type="entry name" value="ABC transporter transmembrane region"/>
    <property type="match status" value="1"/>
</dbReference>
<accession>A0A1V9DPQ6</accession>
<dbReference type="SMART" id="SM00382">
    <property type="entry name" value="AAA"/>
    <property type="match status" value="1"/>
</dbReference>
<gene>
    <name evidence="23" type="ORF">B2J69_02225</name>
</gene>
<evidence type="ECO:0000256" key="12">
    <source>
        <dbReference type="ARBA" id="ARBA00022989"/>
    </source>
</evidence>
<dbReference type="PROSITE" id="PS00211">
    <property type="entry name" value="ABC_TRANSPORTER_1"/>
    <property type="match status" value="1"/>
</dbReference>
<keyword evidence="9 23" id="KW-0067">ATP-binding</keyword>
<dbReference type="PROSITE" id="PS50929">
    <property type="entry name" value="ABC_TM1F"/>
    <property type="match status" value="1"/>
</dbReference>
<reference evidence="23 24" key="1">
    <citation type="submission" date="2017-02" db="EMBL/GenBank/DDBJ databases">
        <title>Whole genome shotgun sequence of Pantoea agglomerans strain AS1 isolated from a cycad, Zamia floridana in Central Florida, USA.</title>
        <authorList>
            <person name="Lata P."/>
            <person name="Govindarajan S."/>
            <person name="Qi F."/>
            <person name="Li J.-L."/>
            <person name="Maurya S.K."/>
            <person name="Sahoo M.K."/>
        </authorList>
    </citation>
    <scope>NUCLEOTIDE SEQUENCE [LARGE SCALE GENOMIC DNA]</scope>
    <source>
        <strain evidence="23 24">AS1</strain>
    </source>
</reference>
<comment type="caution">
    <text evidence="23">The sequence shown here is derived from an EMBL/GenBank/DDBJ whole genome shotgun (WGS) entry which is preliminary data.</text>
</comment>
<dbReference type="NCBIfam" id="NF008364">
    <property type="entry name" value="PRK11160.1"/>
    <property type="match status" value="1"/>
</dbReference>
<evidence type="ECO:0000259" key="21">
    <source>
        <dbReference type="PROSITE" id="PS50893"/>
    </source>
</evidence>
<feature type="transmembrane region" description="Helical" evidence="20">
    <location>
        <begin position="279"/>
        <end position="304"/>
    </location>
</feature>
<comment type="catalytic activity">
    <reaction evidence="15">
        <text>glutathione(in) + ATP + H2O = glutathione(out) + ADP + phosphate + H(+)</text>
        <dbReference type="Rhea" id="RHEA:29787"/>
        <dbReference type="ChEBI" id="CHEBI:15377"/>
        <dbReference type="ChEBI" id="CHEBI:15378"/>
        <dbReference type="ChEBI" id="CHEBI:30616"/>
        <dbReference type="ChEBI" id="CHEBI:43474"/>
        <dbReference type="ChEBI" id="CHEBI:57925"/>
        <dbReference type="ChEBI" id="CHEBI:456216"/>
    </reaction>
    <physiologicalReaction direction="left-to-right" evidence="15">
        <dbReference type="Rhea" id="RHEA:29788"/>
    </physiologicalReaction>
</comment>